<dbReference type="InterPro" id="IPR012480">
    <property type="entry name" value="Hepar_II_III_C"/>
</dbReference>
<dbReference type="PANTHER" id="PTHR39210:SF1">
    <property type="entry name" value="HEPARIN-SULFATE LYASE"/>
    <property type="match status" value="1"/>
</dbReference>
<keyword evidence="2" id="KW-0732">Signal</keyword>
<evidence type="ECO:0000256" key="5">
    <source>
        <dbReference type="SAM" id="MobiDB-lite"/>
    </source>
</evidence>
<dbReference type="SUPFAM" id="SSF48230">
    <property type="entry name" value="Chondroitin AC/alginate lyase"/>
    <property type="match status" value="1"/>
</dbReference>
<evidence type="ECO:0000313" key="9">
    <source>
        <dbReference type="Proteomes" id="UP001196565"/>
    </source>
</evidence>
<feature type="domain" description="Heparinase II/III-like C-terminal" evidence="7">
    <location>
        <begin position="590"/>
        <end position="775"/>
    </location>
</feature>
<feature type="region of interest" description="Disordered" evidence="5">
    <location>
        <begin position="550"/>
        <end position="579"/>
    </location>
</feature>
<sequence>MAGSAASAVATRLAPSAPAPPPTAQAVSRSPPAGSGRGSRSGLATGAVARESETPSDSLKTSYTTYRRLLTSGKSPLTESALLAEPATPAPRGSGGLARALLHADAAWRLGPRACALFAWHRLRLRAGVIARSLGDIVLPSGRLLPDAMPGDRLAGDAAALAAAAEAAVATGWHGPFPADTLAADLDLFTPGDIRPVWEANRLLALPLLALAARCAPADGHLERAEVLLADWRAANPPFRGPAWACGQEAALRALHLCLALALLEVDRAPPPAMRALLAAHARRIAATRAYAAAQDNNHAISEPAGLFVLGLVLNDRRMARHAARDLVRAVAWLVAPDGSFAQASPGYHRLLLDTLSLAEWFRRRHGAPPFDPPFASRTAAATAWLARVMEPGSGALPRCGATDDSHLADLTLHGAADARGSVGRAISLFAAEQNDGGSVAELISAGAHAREEELEGLSRSGTPRQGLPDDRDRPAEEDRRGSAPPNHPAKCLEHLERSYLVSGTGVAPLPLKWATGARAGFGAFPGYGAPRQISAFKGSVADGLPSTLPATSMGSPDGEACRGQAPPTPPQKPQNGLAAAEPVPWHSEGWFGVHNARFRLLLRTGAPLRFRPSQADLLHLDLTLDGQPLLIDGGTGAYNPPPDDAWWTDALAGTAGHNTIEFDSQEQMPRIGRFLFARWPACRALPDGGALRDHRGRAHQRRIRLSPTAVTIEEQVGGPFARLVLRWRLAPGAWDLTTTGVSGPRARIVVTADVPHGIRLAQGWHSPAYGRVEPAPVLEMTAAAPVTRLVTRVEA</sequence>
<feature type="region of interest" description="Disordered" evidence="5">
    <location>
        <begin position="451"/>
        <end position="491"/>
    </location>
</feature>
<name>A0ABS7A7K7_9PROT</name>
<dbReference type="PANTHER" id="PTHR39210">
    <property type="entry name" value="HEPARIN-SULFATE LYASE"/>
    <property type="match status" value="1"/>
</dbReference>
<dbReference type="Gene3D" id="1.50.10.100">
    <property type="entry name" value="Chondroitin AC/alginate lyase"/>
    <property type="match status" value="1"/>
</dbReference>
<dbReference type="Gene3D" id="2.70.98.70">
    <property type="match status" value="1"/>
</dbReference>
<comment type="caution">
    <text evidence="8">The sequence shown here is derived from an EMBL/GenBank/DDBJ whole genome shotgun (WGS) entry which is preliminary data.</text>
</comment>
<dbReference type="Pfam" id="PF07940">
    <property type="entry name" value="Hepar_II_III_C"/>
    <property type="match status" value="1"/>
</dbReference>
<evidence type="ECO:0000256" key="2">
    <source>
        <dbReference type="ARBA" id="ARBA00022729"/>
    </source>
</evidence>
<keyword evidence="4" id="KW-0456">Lyase</keyword>
<feature type="domain" description="Alginate lyase" evidence="6">
    <location>
        <begin position="255"/>
        <end position="343"/>
    </location>
</feature>
<dbReference type="InterPro" id="IPR008397">
    <property type="entry name" value="Alginate_lyase_dom"/>
</dbReference>
<reference evidence="8 9" key="1">
    <citation type="submission" date="2021-07" db="EMBL/GenBank/DDBJ databases">
        <authorList>
            <person name="So Y."/>
        </authorList>
    </citation>
    <scope>NUCLEOTIDE SEQUENCE [LARGE SCALE GENOMIC DNA]</scope>
    <source>
        <strain evidence="8 9">HJA6</strain>
    </source>
</reference>
<protein>
    <submittedName>
        <fullName evidence="8">Heparinase II/III-family protein</fullName>
    </submittedName>
</protein>
<evidence type="ECO:0000313" key="8">
    <source>
        <dbReference type="EMBL" id="MBW6398283.1"/>
    </source>
</evidence>
<organism evidence="8 9">
    <name type="scientific">Roseomonas alba</name>
    <dbReference type="NCBI Taxonomy" id="2846776"/>
    <lineage>
        <taxon>Bacteria</taxon>
        <taxon>Pseudomonadati</taxon>
        <taxon>Pseudomonadota</taxon>
        <taxon>Alphaproteobacteria</taxon>
        <taxon>Acetobacterales</taxon>
        <taxon>Roseomonadaceae</taxon>
        <taxon>Roseomonas</taxon>
    </lineage>
</organism>
<proteinExistence type="predicted"/>
<evidence type="ECO:0000256" key="4">
    <source>
        <dbReference type="ARBA" id="ARBA00023239"/>
    </source>
</evidence>
<dbReference type="EMBL" id="JAHYBZ010000003">
    <property type="protein sequence ID" value="MBW6398283.1"/>
    <property type="molecule type" value="Genomic_DNA"/>
</dbReference>
<keyword evidence="9" id="KW-1185">Reference proteome</keyword>
<evidence type="ECO:0000256" key="1">
    <source>
        <dbReference type="ARBA" id="ARBA00004418"/>
    </source>
</evidence>
<evidence type="ECO:0000259" key="7">
    <source>
        <dbReference type="Pfam" id="PF07940"/>
    </source>
</evidence>
<comment type="subcellular location">
    <subcellularLocation>
        <location evidence="1">Periplasm</location>
    </subcellularLocation>
</comment>
<evidence type="ECO:0000259" key="6">
    <source>
        <dbReference type="Pfam" id="PF05426"/>
    </source>
</evidence>
<feature type="compositionally biased region" description="Basic and acidic residues" evidence="5">
    <location>
        <begin position="468"/>
        <end position="482"/>
    </location>
</feature>
<accession>A0ABS7A7K7</accession>
<keyword evidence="3" id="KW-0574">Periplasm</keyword>
<dbReference type="Proteomes" id="UP001196565">
    <property type="component" value="Unassembled WGS sequence"/>
</dbReference>
<feature type="compositionally biased region" description="Low complexity" evidence="5">
    <location>
        <begin position="24"/>
        <end position="47"/>
    </location>
</feature>
<feature type="region of interest" description="Disordered" evidence="5">
    <location>
        <begin position="1"/>
        <end position="60"/>
    </location>
</feature>
<gene>
    <name evidence="8" type="ORF">KPL78_10520</name>
</gene>
<dbReference type="InterPro" id="IPR008929">
    <property type="entry name" value="Chondroitin_lyas"/>
</dbReference>
<dbReference type="Pfam" id="PF05426">
    <property type="entry name" value="Alginate_lyase"/>
    <property type="match status" value="1"/>
</dbReference>
<evidence type="ECO:0000256" key="3">
    <source>
        <dbReference type="ARBA" id="ARBA00022764"/>
    </source>
</evidence>